<dbReference type="GO" id="GO:0002949">
    <property type="term" value="P:tRNA threonylcarbamoyladenosine modification"/>
    <property type="evidence" value="ECO:0007669"/>
    <property type="project" value="InterPro"/>
</dbReference>
<dbReference type="AlphaFoldDB" id="A0A1L8RK92"/>
<dbReference type="STRING" id="214095.RU97_GL000391"/>
<dbReference type="Pfam" id="PF00814">
    <property type="entry name" value="TsaD"/>
    <property type="match status" value="1"/>
</dbReference>
<dbReference type="InterPro" id="IPR000905">
    <property type="entry name" value="Gcp-like_dom"/>
</dbReference>
<evidence type="ECO:0000259" key="1">
    <source>
        <dbReference type="Pfam" id="PF00814"/>
    </source>
</evidence>
<feature type="domain" description="Gcp-like" evidence="1">
    <location>
        <begin position="32"/>
        <end position="221"/>
    </location>
</feature>
<dbReference type="RefSeq" id="WP_067392280.1">
    <property type="nucleotide sequence ID" value="NZ_JXKH01000001.1"/>
</dbReference>
<evidence type="ECO:0000313" key="3">
    <source>
        <dbReference type="Proteomes" id="UP000181884"/>
    </source>
</evidence>
<sequence length="238" mass="26145">MHILAIDTSNEPLALAVWEDHQLLGQYQTAKNKNHSVTLMPAIDFLVKNLGLVPQDFDRFVVAQGPGSYTGLRIGVTTGKTLADTLKKELVGISSLATLAMNGQGAEYIVPLFDARRQNVYSGLYQPTATGVTNLLPDQHVPLTEWLQQIAAVTSEPLFLGTAAQTFAPIIKEVLPKARFSAEPLQDLPNGFMLAELGSFAEPTDIASFLPNYLKRVEAEEKWLATHHEDTTNYVEKI</sequence>
<dbReference type="PANTHER" id="PTHR11735:SF11">
    <property type="entry name" value="TRNA THREONYLCARBAMOYLADENOSINE BIOSYNTHESIS PROTEIN TSAB"/>
    <property type="match status" value="1"/>
</dbReference>
<proteinExistence type="predicted"/>
<dbReference type="InterPro" id="IPR043129">
    <property type="entry name" value="ATPase_NBD"/>
</dbReference>
<accession>A0A1L8RK92</accession>
<dbReference type="InterPro" id="IPR022496">
    <property type="entry name" value="T6A_TsaB"/>
</dbReference>
<dbReference type="PANTHER" id="PTHR11735">
    <property type="entry name" value="TRNA N6-ADENOSINE THREONYLCARBAMOYLTRANSFERASE"/>
    <property type="match status" value="1"/>
</dbReference>
<evidence type="ECO:0000313" key="2">
    <source>
        <dbReference type="EMBL" id="OJG20158.1"/>
    </source>
</evidence>
<protein>
    <submittedName>
        <fullName evidence="2">Peptidase M22 family protein</fullName>
    </submittedName>
</protein>
<dbReference type="Proteomes" id="UP000181884">
    <property type="component" value="Unassembled WGS sequence"/>
</dbReference>
<organism evidence="2 3">
    <name type="scientific">Enterococcus canis</name>
    <dbReference type="NCBI Taxonomy" id="214095"/>
    <lineage>
        <taxon>Bacteria</taxon>
        <taxon>Bacillati</taxon>
        <taxon>Bacillota</taxon>
        <taxon>Bacilli</taxon>
        <taxon>Lactobacillales</taxon>
        <taxon>Enterococcaceae</taxon>
        <taxon>Enterococcus</taxon>
    </lineage>
</organism>
<name>A0A1L8RK92_9ENTE</name>
<comment type="caution">
    <text evidence="2">The sequence shown here is derived from an EMBL/GenBank/DDBJ whole genome shotgun (WGS) entry which is preliminary data.</text>
</comment>
<dbReference type="Gene3D" id="3.30.420.40">
    <property type="match status" value="2"/>
</dbReference>
<keyword evidence="3" id="KW-1185">Reference proteome</keyword>
<dbReference type="GO" id="GO:0005829">
    <property type="term" value="C:cytosol"/>
    <property type="evidence" value="ECO:0007669"/>
    <property type="project" value="TreeGrafter"/>
</dbReference>
<dbReference type="CDD" id="cd24032">
    <property type="entry name" value="ASKHA_NBD_TsaB"/>
    <property type="match status" value="1"/>
</dbReference>
<dbReference type="EMBL" id="JXKH01000001">
    <property type="protein sequence ID" value="OJG20158.1"/>
    <property type="molecule type" value="Genomic_DNA"/>
</dbReference>
<dbReference type="SUPFAM" id="SSF53067">
    <property type="entry name" value="Actin-like ATPase domain"/>
    <property type="match status" value="2"/>
</dbReference>
<dbReference type="NCBIfam" id="TIGR03725">
    <property type="entry name" value="T6A_YeaZ"/>
    <property type="match status" value="1"/>
</dbReference>
<gene>
    <name evidence="2" type="ORF">RU97_GL000391</name>
</gene>
<reference evidence="2 3" key="1">
    <citation type="submission" date="2014-12" db="EMBL/GenBank/DDBJ databases">
        <title>Draft genome sequences of 29 type strains of Enterococci.</title>
        <authorList>
            <person name="Zhong Z."/>
            <person name="Sun Z."/>
            <person name="Liu W."/>
            <person name="Zhang W."/>
            <person name="Zhang H."/>
        </authorList>
    </citation>
    <scope>NUCLEOTIDE SEQUENCE [LARGE SCALE GENOMIC DNA]</scope>
    <source>
        <strain evidence="2 3">DSM 17029</strain>
    </source>
</reference>